<dbReference type="RefSeq" id="XP_033593593.1">
    <property type="nucleotide sequence ID" value="XM_033736294.1"/>
</dbReference>
<evidence type="ECO:0000313" key="3">
    <source>
        <dbReference type="Proteomes" id="UP000799767"/>
    </source>
</evidence>
<gene>
    <name evidence="2" type="ORF">BDY17DRAFT_319593</name>
</gene>
<dbReference type="Proteomes" id="UP000799767">
    <property type="component" value="Unassembled WGS sequence"/>
</dbReference>
<sequence>MKLLSAAILTLSLARTIAASPRGRAHSKSHFAFTPVTPPSDEFSIKVPSQLFIIMCENAEFAPPCDGGYVSPGLCYYTPHFGVSAVQPGQDISGCTLYRSNDCDYADGDLPNVAYPGIADLTADGFNDQVGSFICY</sequence>
<keyword evidence="3" id="KW-1185">Reference proteome</keyword>
<evidence type="ECO:0000313" key="2">
    <source>
        <dbReference type="EMBL" id="KAF2487024.1"/>
    </source>
</evidence>
<feature type="signal peptide" evidence="1">
    <location>
        <begin position="1"/>
        <end position="19"/>
    </location>
</feature>
<feature type="chain" id="PRO_5025393132" evidence="1">
    <location>
        <begin position="20"/>
        <end position="136"/>
    </location>
</feature>
<dbReference type="OrthoDB" id="2910287at2759"/>
<keyword evidence="1" id="KW-0732">Signal</keyword>
<proteinExistence type="predicted"/>
<dbReference type="EMBL" id="MU001631">
    <property type="protein sequence ID" value="KAF2487024.1"/>
    <property type="molecule type" value="Genomic_DNA"/>
</dbReference>
<reference evidence="2" key="1">
    <citation type="journal article" date="2020" name="Stud. Mycol.">
        <title>101 Dothideomycetes genomes: a test case for predicting lifestyles and emergence of pathogens.</title>
        <authorList>
            <person name="Haridas S."/>
            <person name="Albert R."/>
            <person name="Binder M."/>
            <person name="Bloem J."/>
            <person name="Labutti K."/>
            <person name="Salamov A."/>
            <person name="Andreopoulos B."/>
            <person name="Baker S."/>
            <person name="Barry K."/>
            <person name="Bills G."/>
            <person name="Bluhm B."/>
            <person name="Cannon C."/>
            <person name="Castanera R."/>
            <person name="Culley D."/>
            <person name="Daum C."/>
            <person name="Ezra D."/>
            <person name="Gonzalez J."/>
            <person name="Henrissat B."/>
            <person name="Kuo A."/>
            <person name="Liang C."/>
            <person name="Lipzen A."/>
            <person name="Lutzoni F."/>
            <person name="Magnuson J."/>
            <person name="Mondo S."/>
            <person name="Nolan M."/>
            <person name="Ohm R."/>
            <person name="Pangilinan J."/>
            <person name="Park H.-J."/>
            <person name="Ramirez L."/>
            <person name="Alfaro M."/>
            <person name="Sun H."/>
            <person name="Tritt A."/>
            <person name="Yoshinaga Y."/>
            <person name="Zwiers L.-H."/>
            <person name="Turgeon B."/>
            <person name="Goodwin S."/>
            <person name="Spatafora J."/>
            <person name="Crous P."/>
            <person name="Grigoriev I."/>
        </authorList>
    </citation>
    <scope>NUCLEOTIDE SEQUENCE</scope>
    <source>
        <strain evidence="2">CBS 113389</strain>
    </source>
</reference>
<evidence type="ECO:0000256" key="1">
    <source>
        <dbReference type="SAM" id="SignalP"/>
    </source>
</evidence>
<accession>A0A6A6Q4U7</accession>
<protein>
    <submittedName>
        <fullName evidence="2">Uncharacterized protein</fullName>
    </submittedName>
</protein>
<organism evidence="2 3">
    <name type="scientific">Neohortaea acidophila</name>
    <dbReference type="NCBI Taxonomy" id="245834"/>
    <lineage>
        <taxon>Eukaryota</taxon>
        <taxon>Fungi</taxon>
        <taxon>Dikarya</taxon>
        <taxon>Ascomycota</taxon>
        <taxon>Pezizomycotina</taxon>
        <taxon>Dothideomycetes</taxon>
        <taxon>Dothideomycetidae</taxon>
        <taxon>Mycosphaerellales</taxon>
        <taxon>Teratosphaeriaceae</taxon>
        <taxon>Neohortaea</taxon>
    </lineage>
</organism>
<name>A0A6A6Q4U7_9PEZI</name>
<dbReference type="GeneID" id="54477296"/>
<dbReference type="AlphaFoldDB" id="A0A6A6Q4U7"/>